<evidence type="ECO:0008006" key="3">
    <source>
        <dbReference type="Google" id="ProtNLM"/>
    </source>
</evidence>
<dbReference type="InterPro" id="IPR014942">
    <property type="entry name" value="AbiEii"/>
</dbReference>
<keyword evidence="2" id="KW-1185">Reference proteome</keyword>
<evidence type="ECO:0000313" key="1">
    <source>
        <dbReference type="EMBL" id="GFJ92219.1"/>
    </source>
</evidence>
<reference evidence="1 2" key="1">
    <citation type="submission" date="2020-03" db="EMBL/GenBank/DDBJ databases">
        <title>Whole genome shotgun sequence of Phytohabitans rumicis NBRC 108638.</title>
        <authorList>
            <person name="Komaki H."/>
            <person name="Tamura T."/>
        </authorList>
    </citation>
    <scope>NUCLEOTIDE SEQUENCE [LARGE SCALE GENOMIC DNA]</scope>
    <source>
        <strain evidence="1 2">NBRC 108638</strain>
    </source>
</reference>
<comment type="caution">
    <text evidence="1">The sequence shown here is derived from an EMBL/GenBank/DDBJ whole genome shotgun (WGS) entry which is preliminary data.</text>
</comment>
<accession>A0A6V8LCA2</accession>
<organism evidence="1 2">
    <name type="scientific">Phytohabitans rumicis</name>
    <dbReference type="NCBI Taxonomy" id="1076125"/>
    <lineage>
        <taxon>Bacteria</taxon>
        <taxon>Bacillati</taxon>
        <taxon>Actinomycetota</taxon>
        <taxon>Actinomycetes</taxon>
        <taxon>Micromonosporales</taxon>
        <taxon>Micromonosporaceae</taxon>
    </lineage>
</organism>
<evidence type="ECO:0000313" key="2">
    <source>
        <dbReference type="Proteomes" id="UP000482960"/>
    </source>
</evidence>
<reference evidence="1 2" key="2">
    <citation type="submission" date="2020-03" db="EMBL/GenBank/DDBJ databases">
        <authorList>
            <person name="Ichikawa N."/>
            <person name="Kimura A."/>
            <person name="Kitahashi Y."/>
            <person name="Uohara A."/>
        </authorList>
    </citation>
    <scope>NUCLEOTIDE SEQUENCE [LARGE SCALE GENOMIC DNA]</scope>
    <source>
        <strain evidence="1 2">NBRC 108638</strain>
    </source>
</reference>
<dbReference type="Proteomes" id="UP000482960">
    <property type="component" value="Unassembled WGS sequence"/>
</dbReference>
<dbReference type="RefSeq" id="WP_173079155.1">
    <property type="nucleotide sequence ID" value="NZ_BAABJB010000013.1"/>
</dbReference>
<protein>
    <recommendedName>
        <fullName evidence="3">Nucleotidyl transferase AbiEii toxin, Type IV TA system</fullName>
    </recommendedName>
</protein>
<dbReference type="Pfam" id="PF08843">
    <property type="entry name" value="AbiEii"/>
    <property type="match status" value="1"/>
</dbReference>
<dbReference type="AlphaFoldDB" id="A0A6V8LCA2"/>
<dbReference type="EMBL" id="BLPG01000001">
    <property type="protein sequence ID" value="GFJ92219.1"/>
    <property type="molecule type" value="Genomic_DNA"/>
</dbReference>
<name>A0A6V8LCA2_9ACTN</name>
<proteinExistence type="predicted"/>
<gene>
    <name evidence="1" type="ORF">Prum_058610</name>
</gene>
<sequence>MGAEDAAVHRRLAEIGLSAGGPYGFALAGGHAVAAHGILQRPSEDVDLFADWQRRADFPAAVDEVIAAYRGAGYQVEVDHRTDTFVRLYLADPAEPSTQYRVELVANWRMQPPVQMDIGPVLHADDVLAGKMDALYNRAAARDFLDIDAAITSGRFTLDRLCVLAETVDAGFDRAMFAGMLRYIERFDDEEFAEYGLTPAEVALLRARVDAWREDLTSSQPPPGQ</sequence>